<accession>A0A0E9RMR7</accession>
<name>A0A0E9RMR7_ANGAN</name>
<reference evidence="1" key="1">
    <citation type="submission" date="2014-11" db="EMBL/GenBank/DDBJ databases">
        <authorList>
            <person name="Amaro Gonzalez C."/>
        </authorList>
    </citation>
    <scope>NUCLEOTIDE SEQUENCE</scope>
</reference>
<organism evidence="1">
    <name type="scientific">Anguilla anguilla</name>
    <name type="common">European freshwater eel</name>
    <name type="synonym">Muraena anguilla</name>
    <dbReference type="NCBI Taxonomy" id="7936"/>
    <lineage>
        <taxon>Eukaryota</taxon>
        <taxon>Metazoa</taxon>
        <taxon>Chordata</taxon>
        <taxon>Craniata</taxon>
        <taxon>Vertebrata</taxon>
        <taxon>Euteleostomi</taxon>
        <taxon>Actinopterygii</taxon>
        <taxon>Neopterygii</taxon>
        <taxon>Teleostei</taxon>
        <taxon>Anguilliformes</taxon>
        <taxon>Anguillidae</taxon>
        <taxon>Anguilla</taxon>
    </lineage>
</organism>
<reference evidence="1" key="2">
    <citation type="journal article" date="2015" name="Fish Shellfish Immunol.">
        <title>Early steps in the European eel (Anguilla anguilla)-Vibrio vulnificus interaction in the gills: Role of the RtxA13 toxin.</title>
        <authorList>
            <person name="Callol A."/>
            <person name="Pajuelo D."/>
            <person name="Ebbesson L."/>
            <person name="Teles M."/>
            <person name="MacKenzie S."/>
            <person name="Amaro C."/>
        </authorList>
    </citation>
    <scope>NUCLEOTIDE SEQUENCE</scope>
</reference>
<evidence type="ECO:0000313" key="1">
    <source>
        <dbReference type="EMBL" id="JAH30441.1"/>
    </source>
</evidence>
<protein>
    <submittedName>
        <fullName evidence="1">Uncharacterized protein</fullName>
    </submittedName>
</protein>
<proteinExistence type="predicted"/>
<sequence>MAVFQCGKYPLVGRICKGQSHVTPGRQRPKRVSCQTCQDNTASSSF</sequence>
<dbReference type="AlphaFoldDB" id="A0A0E9RMR7"/>
<dbReference type="EMBL" id="GBXM01078136">
    <property type="protein sequence ID" value="JAH30441.1"/>
    <property type="molecule type" value="Transcribed_RNA"/>
</dbReference>